<keyword evidence="5 7" id="KW-0560">Oxidoreductase</keyword>
<evidence type="ECO:0000256" key="6">
    <source>
        <dbReference type="ARBA" id="ARBA00023004"/>
    </source>
</evidence>
<evidence type="ECO:0000259" key="8">
    <source>
        <dbReference type="PROSITE" id="PS51471"/>
    </source>
</evidence>
<evidence type="ECO:0000256" key="4">
    <source>
        <dbReference type="ARBA" id="ARBA00022964"/>
    </source>
</evidence>
<feature type="binding site" evidence="7">
    <location>
        <position position="159"/>
    </location>
    <ligand>
        <name>Fe cation</name>
        <dbReference type="ChEBI" id="CHEBI:24875"/>
    </ligand>
</feature>
<comment type="caution">
    <text evidence="9">The sequence shown here is derived from an EMBL/GenBank/DDBJ whole genome shotgun (WGS) entry which is preliminary data.</text>
</comment>
<evidence type="ECO:0000256" key="7">
    <source>
        <dbReference type="HAMAP-Rule" id="MF_00657"/>
    </source>
</evidence>
<dbReference type="PROSITE" id="PS51471">
    <property type="entry name" value="FE2OG_OXY"/>
    <property type="match status" value="1"/>
</dbReference>
<dbReference type="InterPro" id="IPR006620">
    <property type="entry name" value="Pro_4_hyd_alph"/>
</dbReference>
<accession>A0ABQ6PAV7</accession>
<dbReference type="GO" id="GO:0051213">
    <property type="term" value="F:dioxygenase activity"/>
    <property type="evidence" value="ECO:0007669"/>
    <property type="project" value="UniProtKB-KW"/>
</dbReference>
<dbReference type="NCBIfam" id="NF003975">
    <property type="entry name" value="PRK05467.1-4"/>
    <property type="match status" value="1"/>
</dbReference>
<dbReference type="PANTHER" id="PTHR41536:SF1">
    <property type="entry name" value="PKHD-TYPE HYDROXYLASE YBIX"/>
    <property type="match status" value="1"/>
</dbReference>
<proteinExistence type="inferred from homology"/>
<feature type="binding site" evidence="7">
    <location>
        <position position="98"/>
    </location>
    <ligand>
        <name>Fe cation</name>
        <dbReference type="ChEBI" id="CHEBI:24875"/>
    </ligand>
</feature>
<dbReference type="Gene3D" id="4.10.860.20">
    <property type="entry name" value="Rabenosyn, Rab binding domain"/>
    <property type="match status" value="1"/>
</dbReference>
<dbReference type="InterPro" id="IPR005123">
    <property type="entry name" value="Oxoglu/Fe-dep_dioxygenase_dom"/>
</dbReference>
<dbReference type="Proteomes" id="UP001187221">
    <property type="component" value="Unassembled WGS sequence"/>
</dbReference>
<sequence length="226" mass="24768">MMLHIPGVLSPADVAQMREALEAAEWEDGRVTAGHLAVRTKANLQLPVESPLAVALGQRILERLGQTPLFIAAALPLRVLPPRFNRYEGGGTYGSHIDNALFRMPGTDTYVRTDLSSTVFLSEPDSYEGGELVVEDSYGAHRVKLAAGDMVLYPGTSHHHVTPVTRGTRLAAFFWTQSLVPSEADRRSLFEMDQAIQTLAGEQPDHPSVAALTGVYHNLLRRWSVT</sequence>
<evidence type="ECO:0000256" key="1">
    <source>
        <dbReference type="ARBA" id="ARBA00001961"/>
    </source>
</evidence>
<keyword evidence="2 7" id="KW-0479">Metal-binding</keyword>
<evidence type="ECO:0000256" key="3">
    <source>
        <dbReference type="ARBA" id="ARBA00022896"/>
    </source>
</evidence>
<name>A0ABQ6PAV7_9SPHN</name>
<keyword evidence="3 7" id="KW-0847">Vitamin C</keyword>
<dbReference type="SMART" id="SM00702">
    <property type="entry name" value="P4Hc"/>
    <property type="match status" value="1"/>
</dbReference>
<comment type="cofactor">
    <cofactor evidence="7">
        <name>Fe(2+)</name>
        <dbReference type="ChEBI" id="CHEBI:29033"/>
    </cofactor>
    <text evidence="7">Binds 1 Fe(2+) ion per subunit.</text>
</comment>
<feature type="domain" description="Fe2OG dioxygenase" evidence="8">
    <location>
        <begin position="78"/>
        <end position="178"/>
    </location>
</feature>
<reference evidence="9 10" key="1">
    <citation type="submission" date="2023-06" db="EMBL/GenBank/DDBJ databases">
        <title>Draft genome sequence of Novosphingobium sp. strain IK01.</title>
        <authorList>
            <person name="Hatamoto M."/>
            <person name="Ikarashi T."/>
            <person name="Yamaguchi T."/>
        </authorList>
    </citation>
    <scope>NUCLEOTIDE SEQUENCE [LARGE SCALE GENOMIC DNA]</scope>
    <source>
        <strain evidence="9 10">IK01</strain>
    </source>
</reference>
<dbReference type="Pfam" id="PF13640">
    <property type="entry name" value="2OG-FeII_Oxy_3"/>
    <property type="match status" value="1"/>
</dbReference>
<dbReference type="SUPFAM" id="SSF51197">
    <property type="entry name" value="Clavaminate synthase-like"/>
    <property type="match status" value="1"/>
</dbReference>
<dbReference type="RefSeq" id="WP_317974906.1">
    <property type="nucleotide sequence ID" value="NZ_BTFW01000001.1"/>
</dbReference>
<gene>
    <name evidence="9" type="ORF">NUTIK01_19730</name>
</gene>
<dbReference type="NCBIfam" id="NF003974">
    <property type="entry name" value="PRK05467.1-3"/>
    <property type="match status" value="1"/>
</dbReference>
<dbReference type="Pfam" id="PF18331">
    <property type="entry name" value="PKHD_C"/>
    <property type="match status" value="1"/>
</dbReference>
<evidence type="ECO:0000256" key="5">
    <source>
        <dbReference type="ARBA" id="ARBA00023002"/>
    </source>
</evidence>
<protein>
    <submittedName>
        <fullName evidence="9">Fe2+-dependent dioxygenase</fullName>
    </submittedName>
</protein>
<dbReference type="InterPro" id="IPR041097">
    <property type="entry name" value="PKHD_C"/>
</dbReference>
<keyword evidence="10" id="KW-1185">Reference proteome</keyword>
<keyword evidence="6 7" id="KW-0408">Iron</keyword>
<dbReference type="Gene3D" id="2.60.120.620">
    <property type="entry name" value="q2cbj1_9rhob like domain"/>
    <property type="match status" value="1"/>
</dbReference>
<evidence type="ECO:0000313" key="9">
    <source>
        <dbReference type="EMBL" id="GMM61196.1"/>
    </source>
</evidence>
<organism evidence="9 10">
    <name type="scientific">Novosphingobium pituita</name>
    <dbReference type="NCBI Taxonomy" id="3056842"/>
    <lineage>
        <taxon>Bacteria</taxon>
        <taxon>Pseudomonadati</taxon>
        <taxon>Pseudomonadota</taxon>
        <taxon>Alphaproteobacteria</taxon>
        <taxon>Sphingomonadales</taxon>
        <taxon>Sphingomonadaceae</taxon>
        <taxon>Novosphingobium</taxon>
    </lineage>
</organism>
<dbReference type="InterPro" id="IPR023550">
    <property type="entry name" value="PKHD_hydroxylase"/>
</dbReference>
<dbReference type="PANTHER" id="PTHR41536">
    <property type="entry name" value="PKHD-TYPE HYDROXYLASE YBIX"/>
    <property type="match status" value="1"/>
</dbReference>
<comment type="cofactor">
    <cofactor evidence="1 7">
        <name>L-ascorbate</name>
        <dbReference type="ChEBI" id="CHEBI:38290"/>
    </cofactor>
</comment>
<dbReference type="InterPro" id="IPR044862">
    <property type="entry name" value="Pro_4_hyd_alph_FE2OG_OXY"/>
</dbReference>
<keyword evidence="4 7" id="KW-0223">Dioxygenase</keyword>
<feature type="binding site" evidence="7">
    <location>
        <position position="96"/>
    </location>
    <ligand>
        <name>Fe cation</name>
        <dbReference type="ChEBI" id="CHEBI:24875"/>
    </ligand>
</feature>
<evidence type="ECO:0000256" key="2">
    <source>
        <dbReference type="ARBA" id="ARBA00022723"/>
    </source>
</evidence>
<dbReference type="HAMAP" id="MF_00657">
    <property type="entry name" value="Hydroxyl_YbiX"/>
    <property type="match status" value="1"/>
</dbReference>
<dbReference type="EMBL" id="BTFW01000001">
    <property type="protein sequence ID" value="GMM61196.1"/>
    <property type="molecule type" value="Genomic_DNA"/>
</dbReference>
<feature type="binding site" evidence="7">
    <location>
        <position position="169"/>
    </location>
    <ligand>
        <name>2-oxoglutarate</name>
        <dbReference type="ChEBI" id="CHEBI:16810"/>
    </ligand>
</feature>
<evidence type="ECO:0000313" key="10">
    <source>
        <dbReference type="Proteomes" id="UP001187221"/>
    </source>
</evidence>